<comment type="similarity">
    <text evidence="1 5">Belongs to the FlgD family.</text>
</comment>
<evidence type="ECO:0000256" key="1">
    <source>
        <dbReference type="ARBA" id="ARBA00010577"/>
    </source>
</evidence>
<comment type="function">
    <text evidence="4 5">Required for flagellar hook formation. May act as a scaffolding protein.</text>
</comment>
<keyword evidence="8" id="KW-0969">Cilium</keyword>
<gene>
    <name evidence="8" type="ORF">RB602_13000</name>
</gene>
<evidence type="ECO:0000313" key="9">
    <source>
        <dbReference type="Proteomes" id="UP001302429"/>
    </source>
</evidence>
<name>A0AA97I1H4_9SPHN</name>
<protein>
    <recommendedName>
        <fullName evidence="2 5">Basal-body rod modification protein FlgD</fullName>
    </recommendedName>
</protein>
<dbReference type="Pfam" id="PF13860">
    <property type="entry name" value="FlgD_ig"/>
    <property type="match status" value="1"/>
</dbReference>
<dbReference type="Pfam" id="PF03963">
    <property type="entry name" value="FlgD"/>
    <property type="match status" value="1"/>
</dbReference>
<keyword evidence="9" id="KW-1185">Reference proteome</keyword>
<feature type="domain" description="FlgD/Vpr Ig-like" evidence="7">
    <location>
        <begin position="113"/>
        <end position="174"/>
    </location>
</feature>
<evidence type="ECO:0000256" key="2">
    <source>
        <dbReference type="ARBA" id="ARBA00016013"/>
    </source>
</evidence>
<evidence type="ECO:0000256" key="6">
    <source>
        <dbReference type="SAM" id="MobiDB-lite"/>
    </source>
</evidence>
<organism evidence="8 9">
    <name type="scientific">Alterisphingorhabdus coralli</name>
    <dbReference type="NCBI Taxonomy" id="3071408"/>
    <lineage>
        <taxon>Bacteria</taxon>
        <taxon>Pseudomonadati</taxon>
        <taxon>Pseudomonadota</taxon>
        <taxon>Alphaproteobacteria</taxon>
        <taxon>Sphingomonadales</taxon>
        <taxon>Sphingomonadaceae</taxon>
        <taxon>Alterisphingorhabdus (ex Yan et al. 2024)</taxon>
    </lineage>
</organism>
<feature type="region of interest" description="Disordered" evidence="6">
    <location>
        <begin position="1"/>
        <end position="27"/>
    </location>
</feature>
<accession>A0AA97I1H4</accession>
<evidence type="ECO:0000259" key="7">
    <source>
        <dbReference type="Pfam" id="PF13860"/>
    </source>
</evidence>
<dbReference type="Proteomes" id="UP001302429">
    <property type="component" value="Chromosome"/>
</dbReference>
<keyword evidence="8" id="KW-0282">Flagellum</keyword>
<keyword evidence="3 5" id="KW-1005">Bacterial flagellum biogenesis</keyword>
<sequence>MTSIGNSLPPGLTQAQPANATGGDSLGQEDFLTLMTAQLRFQDPFDPVDNTQMVAQMAQFSSVAGIAEMNVSLQEIANSFNNIQLSDAAQFIGRSALVNVDIAAMDPEGVYAGEAIMAGPSEAVNIELVNQAGEVVHSATFNNVPEGPLPFRIESLDEDGNPLDQGPLQVRVTGGFASQVSTWLPVSAVGSSGTGNGAALITPIGEVPASAARRIG</sequence>
<keyword evidence="8" id="KW-0966">Cell projection</keyword>
<proteinExistence type="inferred from homology"/>
<dbReference type="InterPro" id="IPR005648">
    <property type="entry name" value="FlgD"/>
</dbReference>
<evidence type="ECO:0000256" key="3">
    <source>
        <dbReference type="ARBA" id="ARBA00022795"/>
    </source>
</evidence>
<dbReference type="RefSeq" id="WP_317081055.1">
    <property type="nucleotide sequence ID" value="NZ_CP136594.1"/>
</dbReference>
<dbReference type="InterPro" id="IPR025965">
    <property type="entry name" value="FlgD/Vpr_Ig-like"/>
</dbReference>
<dbReference type="EMBL" id="CP136594">
    <property type="protein sequence ID" value="WOE74750.1"/>
    <property type="molecule type" value="Genomic_DNA"/>
</dbReference>
<dbReference type="Gene3D" id="2.30.30.910">
    <property type="match status" value="1"/>
</dbReference>
<evidence type="ECO:0000256" key="4">
    <source>
        <dbReference type="ARBA" id="ARBA00024746"/>
    </source>
</evidence>
<dbReference type="GO" id="GO:0044781">
    <property type="term" value="P:bacterial-type flagellum organization"/>
    <property type="evidence" value="ECO:0007669"/>
    <property type="project" value="UniProtKB-UniRule"/>
</dbReference>
<dbReference type="Gene3D" id="2.60.40.4070">
    <property type="match status" value="1"/>
</dbReference>
<dbReference type="AlphaFoldDB" id="A0AA97I1H4"/>
<evidence type="ECO:0000313" key="8">
    <source>
        <dbReference type="EMBL" id="WOE74750.1"/>
    </source>
</evidence>
<reference evidence="8 9" key="1">
    <citation type="submission" date="2023-10" db="EMBL/GenBank/DDBJ databases">
        <title>Complete genome sequence of a Sphingomonadaceae bacterium.</title>
        <authorList>
            <person name="Yan C."/>
        </authorList>
    </citation>
    <scope>NUCLEOTIDE SEQUENCE [LARGE SCALE GENOMIC DNA]</scope>
    <source>
        <strain evidence="8 9">SCSIO 66989</strain>
    </source>
</reference>
<dbReference type="KEGG" id="acoa:RB602_13000"/>
<evidence type="ECO:0000256" key="5">
    <source>
        <dbReference type="RuleBase" id="RU362076"/>
    </source>
</evidence>